<name>A0ABQ8TXR2_PERAM</name>
<keyword evidence="5 12" id="KW-0812">Transmembrane</keyword>
<evidence type="ECO:0000256" key="10">
    <source>
        <dbReference type="ARBA" id="ARBA00023201"/>
    </source>
</evidence>
<keyword evidence="10 12" id="KW-0739">Sodium transport</keyword>
<dbReference type="PANTHER" id="PTHR11690">
    <property type="entry name" value="AMILORIDE-SENSITIVE SODIUM CHANNEL-RELATED"/>
    <property type="match status" value="1"/>
</dbReference>
<proteinExistence type="inferred from homology"/>
<keyword evidence="9 13" id="KW-0472">Membrane</keyword>
<evidence type="ECO:0000256" key="7">
    <source>
        <dbReference type="ARBA" id="ARBA00023053"/>
    </source>
</evidence>
<protein>
    <submittedName>
        <fullName evidence="14">Uncharacterized protein</fullName>
    </submittedName>
</protein>
<evidence type="ECO:0000256" key="12">
    <source>
        <dbReference type="RuleBase" id="RU000679"/>
    </source>
</evidence>
<sequence>MKSYFDVKPIIVSSPYDFPIIGTDIVAGTSAQVSLMAQVTYATPQVRDLSAARRGCLFHDEGEALGFREYRHSNCIAQCHRDSTVQHCNCTPFFYPNDEGIPLLTADVFNYEMPDDDNPFFDDEQDGMQCSCAADCERLEYTSEIYVTPMTGSTRASEDYVQLDIHFKQPAMVKYRTDVVFGWLDLTVSLGGIAGLFLGFSLLSGAEFIYFLTFRMFGLWKQERSKTRYTQQVTPFHIFQQRSNQLHKSDYTDKSIKRILPQPYY</sequence>
<dbReference type="PANTHER" id="PTHR11690:SF288">
    <property type="entry name" value="AMILORIDE-SENSITIVE NA+ CHANNEL-RELATED"/>
    <property type="match status" value="1"/>
</dbReference>
<evidence type="ECO:0000256" key="3">
    <source>
        <dbReference type="ARBA" id="ARBA00022448"/>
    </source>
</evidence>
<evidence type="ECO:0000256" key="8">
    <source>
        <dbReference type="ARBA" id="ARBA00023065"/>
    </source>
</evidence>
<comment type="subcellular location">
    <subcellularLocation>
        <location evidence="1">Membrane</location>
        <topology evidence="1">Multi-pass membrane protein</topology>
    </subcellularLocation>
</comment>
<keyword evidence="4 12" id="KW-0894">Sodium channel</keyword>
<evidence type="ECO:0000313" key="15">
    <source>
        <dbReference type="Proteomes" id="UP001148838"/>
    </source>
</evidence>
<gene>
    <name evidence="14" type="ORF">ANN_02371</name>
</gene>
<accession>A0ABQ8TXR2</accession>
<dbReference type="InterPro" id="IPR001873">
    <property type="entry name" value="ENaC"/>
</dbReference>
<evidence type="ECO:0000256" key="5">
    <source>
        <dbReference type="ARBA" id="ARBA00022692"/>
    </source>
</evidence>
<feature type="transmembrane region" description="Helical" evidence="13">
    <location>
        <begin position="196"/>
        <end position="218"/>
    </location>
</feature>
<evidence type="ECO:0000313" key="14">
    <source>
        <dbReference type="EMBL" id="KAJ4450936.1"/>
    </source>
</evidence>
<keyword evidence="8 12" id="KW-0406">Ion transport</keyword>
<keyword evidence="15" id="KW-1185">Reference proteome</keyword>
<evidence type="ECO:0000256" key="11">
    <source>
        <dbReference type="ARBA" id="ARBA00023303"/>
    </source>
</evidence>
<evidence type="ECO:0000256" key="9">
    <source>
        <dbReference type="ARBA" id="ARBA00023136"/>
    </source>
</evidence>
<keyword evidence="11 12" id="KW-0407">Ion channel</keyword>
<comment type="similarity">
    <text evidence="2 12">Belongs to the amiloride-sensitive sodium channel (TC 1.A.6) family.</text>
</comment>
<dbReference type="Pfam" id="PF00858">
    <property type="entry name" value="ASC"/>
    <property type="match status" value="1"/>
</dbReference>
<reference evidence="14 15" key="1">
    <citation type="journal article" date="2022" name="Allergy">
        <title>Genome assembly and annotation of Periplaneta americana reveal a comprehensive cockroach allergen profile.</title>
        <authorList>
            <person name="Wang L."/>
            <person name="Xiong Q."/>
            <person name="Saelim N."/>
            <person name="Wang L."/>
            <person name="Nong W."/>
            <person name="Wan A.T."/>
            <person name="Shi M."/>
            <person name="Liu X."/>
            <person name="Cao Q."/>
            <person name="Hui J.H.L."/>
            <person name="Sookrung N."/>
            <person name="Leung T.F."/>
            <person name="Tungtrongchitr A."/>
            <person name="Tsui S.K.W."/>
        </authorList>
    </citation>
    <scope>NUCLEOTIDE SEQUENCE [LARGE SCALE GENOMIC DNA]</scope>
    <source>
        <strain evidence="14">PWHHKU_190912</strain>
    </source>
</reference>
<keyword evidence="6 13" id="KW-1133">Transmembrane helix</keyword>
<organism evidence="14 15">
    <name type="scientific">Periplaneta americana</name>
    <name type="common">American cockroach</name>
    <name type="synonym">Blatta americana</name>
    <dbReference type="NCBI Taxonomy" id="6978"/>
    <lineage>
        <taxon>Eukaryota</taxon>
        <taxon>Metazoa</taxon>
        <taxon>Ecdysozoa</taxon>
        <taxon>Arthropoda</taxon>
        <taxon>Hexapoda</taxon>
        <taxon>Insecta</taxon>
        <taxon>Pterygota</taxon>
        <taxon>Neoptera</taxon>
        <taxon>Polyneoptera</taxon>
        <taxon>Dictyoptera</taxon>
        <taxon>Blattodea</taxon>
        <taxon>Blattoidea</taxon>
        <taxon>Blattidae</taxon>
        <taxon>Blattinae</taxon>
        <taxon>Periplaneta</taxon>
    </lineage>
</organism>
<evidence type="ECO:0000256" key="4">
    <source>
        <dbReference type="ARBA" id="ARBA00022461"/>
    </source>
</evidence>
<keyword evidence="7" id="KW-0915">Sodium</keyword>
<evidence type="ECO:0000256" key="2">
    <source>
        <dbReference type="ARBA" id="ARBA00007193"/>
    </source>
</evidence>
<dbReference type="Gene3D" id="1.10.287.820">
    <property type="entry name" value="Acid-sensing ion channel domain"/>
    <property type="match status" value="1"/>
</dbReference>
<evidence type="ECO:0000256" key="6">
    <source>
        <dbReference type="ARBA" id="ARBA00022989"/>
    </source>
</evidence>
<evidence type="ECO:0000256" key="13">
    <source>
        <dbReference type="SAM" id="Phobius"/>
    </source>
</evidence>
<comment type="caution">
    <text evidence="14">The sequence shown here is derived from an EMBL/GenBank/DDBJ whole genome shotgun (WGS) entry which is preliminary data.</text>
</comment>
<keyword evidence="3 12" id="KW-0813">Transport</keyword>
<dbReference type="Gene3D" id="1.10.287.770">
    <property type="entry name" value="YojJ-like"/>
    <property type="match status" value="1"/>
</dbReference>
<dbReference type="EMBL" id="JAJSOF020000001">
    <property type="protein sequence ID" value="KAJ4450936.1"/>
    <property type="molecule type" value="Genomic_DNA"/>
</dbReference>
<evidence type="ECO:0000256" key="1">
    <source>
        <dbReference type="ARBA" id="ARBA00004141"/>
    </source>
</evidence>
<dbReference type="Proteomes" id="UP001148838">
    <property type="component" value="Unassembled WGS sequence"/>
</dbReference>